<dbReference type="GeneID" id="69704458"/>
<dbReference type="InterPro" id="IPR006016">
    <property type="entry name" value="UspA"/>
</dbReference>
<dbReference type="InterPro" id="IPR006015">
    <property type="entry name" value="Universal_stress_UspA"/>
</dbReference>
<sequence>MFQRILVPIDLNECDVIDRTMQMAVEQVRLSGGELHLVHVLPVIHVAIVSNFFPPDATARMRESSEQRLQQLQAQYVPSDIRCHRHVAEGKTYEAIIDVAVAQGCDLIMMPSQERSQLDRVMLGSVAEKVVAYSPVHVLVIKPDSDSE</sequence>
<dbReference type="EMBL" id="JAFNAA010000005">
    <property type="protein sequence ID" value="MBO1107831.1"/>
    <property type="molecule type" value="Genomic_DNA"/>
</dbReference>
<dbReference type="PRINTS" id="PR01438">
    <property type="entry name" value="UNVRSLSTRESS"/>
</dbReference>
<dbReference type="PANTHER" id="PTHR46268">
    <property type="entry name" value="STRESS RESPONSE PROTEIN NHAX"/>
    <property type="match status" value="1"/>
</dbReference>
<dbReference type="CDD" id="cd00293">
    <property type="entry name" value="USP-like"/>
    <property type="match status" value="1"/>
</dbReference>
<evidence type="ECO:0000259" key="2">
    <source>
        <dbReference type="Pfam" id="PF00582"/>
    </source>
</evidence>
<proteinExistence type="inferred from homology"/>
<dbReference type="InterPro" id="IPR014729">
    <property type="entry name" value="Rossmann-like_a/b/a_fold"/>
</dbReference>
<dbReference type="Proteomes" id="UP000664658">
    <property type="component" value="Unassembled WGS sequence"/>
</dbReference>
<dbReference type="Gene3D" id="3.40.50.620">
    <property type="entry name" value="HUPs"/>
    <property type="match status" value="1"/>
</dbReference>
<reference evidence="3" key="1">
    <citation type="submission" date="2021-03" db="EMBL/GenBank/DDBJ databases">
        <title>Plesiomonas shigelloides zfcc0051, isolated from zebrafish feces.</title>
        <authorList>
            <person name="Vanderhoek Z."/>
            <person name="Gaulke C."/>
        </authorList>
    </citation>
    <scope>NUCLEOTIDE SEQUENCE</scope>
    <source>
        <strain evidence="3">Zfcc0051</strain>
    </source>
</reference>
<dbReference type="PANTHER" id="PTHR46268:SF6">
    <property type="entry name" value="UNIVERSAL STRESS PROTEIN UP12"/>
    <property type="match status" value="1"/>
</dbReference>
<dbReference type="KEGG" id="pshi:SAMEA2665130_2691"/>
<dbReference type="Pfam" id="PF00582">
    <property type="entry name" value="Usp"/>
    <property type="match status" value="1"/>
</dbReference>
<dbReference type="SUPFAM" id="SSF52402">
    <property type="entry name" value="Adenine nucleotide alpha hydrolases-like"/>
    <property type="match status" value="1"/>
</dbReference>
<dbReference type="AlphaFoldDB" id="A0A8I2B2D8"/>
<gene>
    <name evidence="3" type="ORF">J2R62_06285</name>
</gene>
<protein>
    <submittedName>
        <fullName evidence="3">Universal stress protein</fullName>
    </submittedName>
</protein>
<evidence type="ECO:0000313" key="4">
    <source>
        <dbReference type="Proteomes" id="UP000664658"/>
    </source>
</evidence>
<evidence type="ECO:0000313" key="3">
    <source>
        <dbReference type="EMBL" id="MBO1107831.1"/>
    </source>
</evidence>
<dbReference type="RefSeq" id="WP_010864725.1">
    <property type="nucleotide sequence ID" value="NZ_CP062196.1"/>
</dbReference>
<comment type="similarity">
    <text evidence="1">Belongs to the universal stress protein A family.</text>
</comment>
<accession>A0A8I2B2D8</accession>
<name>A0A8I2B2D8_PLESH</name>
<organism evidence="3 4">
    <name type="scientific">Plesiomonas shigelloides</name>
    <name type="common">Aeromonas shigelloides</name>
    <dbReference type="NCBI Taxonomy" id="703"/>
    <lineage>
        <taxon>Bacteria</taxon>
        <taxon>Pseudomonadati</taxon>
        <taxon>Pseudomonadota</taxon>
        <taxon>Gammaproteobacteria</taxon>
        <taxon>Enterobacterales</taxon>
        <taxon>Enterobacteriaceae</taxon>
        <taxon>Plesiomonas</taxon>
    </lineage>
</organism>
<comment type="caution">
    <text evidence="3">The sequence shown here is derived from an EMBL/GenBank/DDBJ whole genome shotgun (WGS) entry which is preliminary data.</text>
</comment>
<feature type="domain" description="UspA" evidence="2">
    <location>
        <begin position="1"/>
        <end position="142"/>
    </location>
</feature>
<evidence type="ECO:0000256" key="1">
    <source>
        <dbReference type="ARBA" id="ARBA00008791"/>
    </source>
</evidence>